<evidence type="ECO:0000256" key="1">
    <source>
        <dbReference type="SAM" id="MobiDB-lite"/>
    </source>
</evidence>
<feature type="compositionally biased region" description="Basic residues" evidence="1">
    <location>
        <begin position="196"/>
        <end position="237"/>
    </location>
</feature>
<dbReference type="SUPFAM" id="SSF52141">
    <property type="entry name" value="Uracil-DNA glycosylase-like"/>
    <property type="match status" value="1"/>
</dbReference>
<comment type="caution">
    <text evidence="3">The sequence shown here is derived from an EMBL/GenBank/DDBJ whole genome shotgun (WGS) entry which is preliminary data.</text>
</comment>
<evidence type="ECO:0000313" key="3">
    <source>
        <dbReference type="EMBL" id="KAJ6241178.1"/>
    </source>
</evidence>
<keyword evidence="4" id="KW-1185">Reference proteome</keyword>
<feature type="compositionally biased region" description="Basic residues" evidence="1">
    <location>
        <begin position="128"/>
        <end position="155"/>
    </location>
</feature>
<sequence length="459" mass="55140">MITRSDIIHKIINNEKIEFFELDQRSHINNFKTIPRNSKGISNRKSNRKRNREKESEMIIKKKVILELPNKENQIKSIEIVMKKKTIPRKPKKKKIDIKIISSEKKDQEIIVIEEKKHDLIGKKKIKVNKGKKSKKRYNKKNRKSQKEIRNKKKFPKVEEEEVNRKKLQEIPFIELLNMDLEIELEIDSELEKEKKEKRRRRRRKKKRKRKRKRKRKLKRKIRDQIKKKQKKKKKKNGIGEVKEIQKFENQRKTRSQKRREKKNKKNKKKQKQKKKKDTVLVEQKPIKCPFLPIINKECKVLILGTFPGQISVQNNFYFSYSGNSFWPIMNSILTKNTQQINTKLIAEEKDYYTNLLLTNHISLYVLIKTVIRKKIDSSDSSLKIITMTDLNLLLGHFPNIETILFTSQYATNIFKKHFKNINLPCFTLPSPSSRNTRMNVAEKRQKYLEIFKQLKICN</sequence>
<name>A0ABQ8Y8N9_9EUKA</name>
<feature type="region of interest" description="Disordered" evidence="1">
    <location>
        <begin position="193"/>
        <end position="279"/>
    </location>
</feature>
<dbReference type="InterPro" id="IPR026353">
    <property type="entry name" value="Hypoxan-DNA_Glyclase"/>
</dbReference>
<dbReference type="Proteomes" id="UP001150062">
    <property type="component" value="Unassembled WGS sequence"/>
</dbReference>
<feature type="region of interest" description="Disordered" evidence="1">
    <location>
        <begin position="33"/>
        <end position="56"/>
    </location>
</feature>
<evidence type="ECO:0000259" key="2">
    <source>
        <dbReference type="Pfam" id="PF03167"/>
    </source>
</evidence>
<reference evidence="3" key="1">
    <citation type="submission" date="2022-08" db="EMBL/GenBank/DDBJ databases">
        <title>Novel sulfate-reducing endosymbionts in the free-living metamonad Anaeramoeba.</title>
        <authorList>
            <person name="Jerlstrom-Hultqvist J."/>
            <person name="Cepicka I."/>
            <person name="Gallot-Lavallee L."/>
            <person name="Salas-Leiva D."/>
            <person name="Curtis B.A."/>
            <person name="Zahonova K."/>
            <person name="Pipaliya S."/>
            <person name="Dacks J."/>
            <person name="Roger A.J."/>
        </authorList>
    </citation>
    <scope>NUCLEOTIDE SEQUENCE</scope>
    <source>
        <strain evidence="3">Schooner1</strain>
    </source>
</reference>
<protein>
    <submittedName>
        <fullName evidence="3">Falz-related bromodomain-containing protein</fullName>
    </submittedName>
</protein>
<feature type="region of interest" description="Disordered" evidence="1">
    <location>
        <begin position="128"/>
        <end position="164"/>
    </location>
</feature>
<dbReference type="InterPro" id="IPR005122">
    <property type="entry name" value="Uracil-DNA_glycosylase-like"/>
</dbReference>
<dbReference type="EMBL" id="JAOAOG010000195">
    <property type="protein sequence ID" value="KAJ6241178.1"/>
    <property type="molecule type" value="Genomic_DNA"/>
</dbReference>
<evidence type="ECO:0000313" key="4">
    <source>
        <dbReference type="Proteomes" id="UP001150062"/>
    </source>
</evidence>
<dbReference type="InterPro" id="IPR036895">
    <property type="entry name" value="Uracil-DNA_glycosylase-like_sf"/>
</dbReference>
<dbReference type="Pfam" id="PF03167">
    <property type="entry name" value="UDG"/>
    <property type="match status" value="1"/>
</dbReference>
<feature type="compositionally biased region" description="Basic and acidic residues" evidence="1">
    <location>
        <begin position="241"/>
        <end position="252"/>
    </location>
</feature>
<dbReference type="Gene3D" id="3.40.470.10">
    <property type="entry name" value="Uracil-DNA glycosylase-like domain"/>
    <property type="match status" value="1"/>
</dbReference>
<gene>
    <name evidence="3" type="ORF">M0813_23369</name>
</gene>
<feature type="compositionally biased region" description="Basic residues" evidence="1">
    <location>
        <begin position="253"/>
        <end position="277"/>
    </location>
</feature>
<accession>A0ABQ8Y8N9</accession>
<proteinExistence type="predicted"/>
<organism evidence="3 4">
    <name type="scientific">Anaeramoeba flamelloides</name>
    <dbReference type="NCBI Taxonomy" id="1746091"/>
    <lineage>
        <taxon>Eukaryota</taxon>
        <taxon>Metamonada</taxon>
        <taxon>Anaeramoebidae</taxon>
        <taxon>Anaeramoeba</taxon>
    </lineage>
</organism>
<dbReference type="NCBIfam" id="TIGR04274">
    <property type="entry name" value="hypoxanDNAglyco"/>
    <property type="match status" value="1"/>
</dbReference>
<dbReference type="CDD" id="cd10032">
    <property type="entry name" value="UDG-F6_HDG"/>
    <property type="match status" value="1"/>
</dbReference>
<feature type="domain" description="Uracil-DNA glycosylase-like" evidence="2">
    <location>
        <begin position="295"/>
        <end position="452"/>
    </location>
</feature>